<dbReference type="EMBL" id="UZAI01017242">
    <property type="protein sequence ID" value="VDP22306.1"/>
    <property type="molecule type" value="Genomic_DNA"/>
</dbReference>
<organism evidence="1 2">
    <name type="scientific">Schistosoma margrebowiei</name>
    <dbReference type="NCBI Taxonomy" id="48269"/>
    <lineage>
        <taxon>Eukaryota</taxon>
        <taxon>Metazoa</taxon>
        <taxon>Spiralia</taxon>
        <taxon>Lophotrochozoa</taxon>
        <taxon>Platyhelminthes</taxon>
        <taxon>Trematoda</taxon>
        <taxon>Digenea</taxon>
        <taxon>Strigeidida</taxon>
        <taxon>Schistosomatoidea</taxon>
        <taxon>Schistosomatidae</taxon>
        <taxon>Schistosoma</taxon>
    </lineage>
</organism>
<evidence type="ECO:0000313" key="1">
    <source>
        <dbReference type="EMBL" id="VDP22306.1"/>
    </source>
</evidence>
<accession>A0A3P8FU41</accession>
<gene>
    <name evidence="1" type="ORF">SMRZ_LOCUS16874</name>
</gene>
<protein>
    <submittedName>
        <fullName evidence="1">Uncharacterized protein</fullName>
    </submittedName>
</protein>
<keyword evidence="2" id="KW-1185">Reference proteome</keyword>
<sequence length="58" mass="6777">MTYGLLLYDIPFLSYALSLNYYLPHSQPLLAESCTNLFSYIMVRCCLFGWYINPVCLK</sequence>
<reference evidence="1 2" key="1">
    <citation type="submission" date="2018-11" db="EMBL/GenBank/DDBJ databases">
        <authorList>
            <consortium name="Pathogen Informatics"/>
        </authorList>
    </citation>
    <scope>NUCLEOTIDE SEQUENCE [LARGE SCALE GENOMIC DNA]</scope>
    <source>
        <strain evidence="1 2">Zambia</strain>
    </source>
</reference>
<dbReference type="AlphaFoldDB" id="A0A3P8FU41"/>
<evidence type="ECO:0000313" key="2">
    <source>
        <dbReference type="Proteomes" id="UP000277204"/>
    </source>
</evidence>
<name>A0A3P8FU41_9TREM</name>
<dbReference type="Proteomes" id="UP000277204">
    <property type="component" value="Unassembled WGS sequence"/>
</dbReference>
<proteinExistence type="predicted"/>